<dbReference type="InterPro" id="IPR029058">
    <property type="entry name" value="AB_hydrolase_fold"/>
</dbReference>
<dbReference type="PANTHER" id="PTHR37017">
    <property type="entry name" value="AB HYDROLASE-1 DOMAIN-CONTAINING PROTEIN-RELATED"/>
    <property type="match status" value="1"/>
</dbReference>
<dbReference type="OrthoDB" id="1263307at2759"/>
<dbReference type="AlphaFoldDB" id="A0A5N5CUU5"/>
<evidence type="ECO:0000313" key="3">
    <source>
        <dbReference type="Proteomes" id="UP000325902"/>
    </source>
</evidence>
<name>A0A5N5CUU5_9PEZI</name>
<evidence type="ECO:0000313" key="2">
    <source>
        <dbReference type="EMBL" id="KAB2569113.1"/>
    </source>
</evidence>
<organism evidence="2 3">
    <name type="scientific">Lasiodiplodia theobromae</name>
    <dbReference type="NCBI Taxonomy" id="45133"/>
    <lineage>
        <taxon>Eukaryota</taxon>
        <taxon>Fungi</taxon>
        <taxon>Dikarya</taxon>
        <taxon>Ascomycota</taxon>
        <taxon>Pezizomycotina</taxon>
        <taxon>Dothideomycetes</taxon>
        <taxon>Dothideomycetes incertae sedis</taxon>
        <taxon>Botryosphaeriales</taxon>
        <taxon>Botryosphaeriaceae</taxon>
        <taxon>Lasiodiplodia</taxon>
    </lineage>
</organism>
<feature type="domain" description="AB hydrolase-1" evidence="1">
    <location>
        <begin position="6"/>
        <end position="249"/>
    </location>
</feature>
<dbReference type="PANTHER" id="PTHR37017:SF11">
    <property type="entry name" value="ESTERASE_LIPASE_THIOESTERASE DOMAIN-CONTAINING PROTEIN"/>
    <property type="match status" value="1"/>
</dbReference>
<protein>
    <recommendedName>
        <fullName evidence="1">AB hydrolase-1 domain-containing protein</fullName>
    </recommendedName>
</protein>
<dbReference type="InterPro" id="IPR052897">
    <property type="entry name" value="Sec-Metab_Biosynth_Hydrolase"/>
</dbReference>
<keyword evidence="3" id="KW-1185">Reference proteome</keyword>
<dbReference type="Pfam" id="PF12697">
    <property type="entry name" value="Abhydrolase_6"/>
    <property type="match status" value="1"/>
</dbReference>
<dbReference type="EMBL" id="VCHE01000225">
    <property type="protein sequence ID" value="KAB2569113.1"/>
    <property type="molecule type" value="Genomic_DNA"/>
</dbReference>
<dbReference type="InterPro" id="IPR000073">
    <property type="entry name" value="AB_hydrolase_1"/>
</dbReference>
<gene>
    <name evidence="2" type="ORF">DBV05_g12210</name>
</gene>
<proteinExistence type="predicted"/>
<dbReference type="Proteomes" id="UP000325902">
    <property type="component" value="Unassembled WGS sequence"/>
</dbReference>
<reference evidence="2 3" key="1">
    <citation type="journal article" date="2019" name="Sci. Rep.">
        <title>A multi-omics analysis of the grapevine pathogen Lasiodiplodia theobromae reveals that temperature affects the expression of virulence- and pathogenicity-related genes.</title>
        <authorList>
            <person name="Felix C."/>
            <person name="Meneses R."/>
            <person name="Goncalves M.F.M."/>
            <person name="Tilleman L."/>
            <person name="Duarte A.S."/>
            <person name="Jorrin-Novo J.V."/>
            <person name="Van de Peer Y."/>
            <person name="Deforce D."/>
            <person name="Van Nieuwerburgh F."/>
            <person name="Esteves A.C."/>
            <person name="Alves A."/>
        </authorList>
    </citation>
    <scope>NUCLEOTIDE SEQUENCE [LARGE SCALE GENOMIC DNA]</scope>
    <source>
        <strain evidence="2 3">LA-SOL3</strain>
    </source>
</reference>
<dbReference type="Gene3D" id="3.40.50.1820">
    <property type="entry name" value="alpha/beta hydrolase"/>
    <property type="match status" value="1"/>
</dbReference>
<comment type="caution">
    <text evidence="2">The sequence shown here is derived from an EMBL/GenBank/DDBJ whole genome shotgun (WGS) entry which is preliminary data.</text>
</comment>
<evidence type="ECO:0000259" key="1">
    <source>
        <dbReference type="Pfam" id="PF12697"/>
    </source>
</evidence>
<sequence>MSKPSILLIGGAWHTPEHFRPLRNLLEKAGYAVLCPRLPTNSLYPPQDALEQGVKLVRTLATQLIDEGKEIIVLMHSYGGYFGTEGLTGLGIKERAPKGLAGGIKWLAYMAAGLPRKGMGASDIEVPIFEDVGKGGPVDPMSMVFEFDLVLLPRDPVAMFYHDVPEDLRKQAVADLTGFAKWGLMAKVDNESWRNIDVAYLKCTDDRALPFPMQEKMIRDVQELGIEVRVSSCDSSHSPFLSQPQTVVDWIEGLTAV</sequence>
<accession>A0A5N5CUU5</accession>
<dbReference type="SUPFAM" id="SSF53474">
    <property type="entry name" value="alpha/beta-Hydrolases"/>
    <property type="match status" value="1"/>
</dbReference>